<proteinExistence type="predicted"/>
<gene>
    <name evidence="2" type="ORF">PMEA_00031458</name>
</gene>
<organism evidence="2 3">
    <name type="scientific">Pocillopora meandrina</name>
    <dbReference type="NCBI Taxonomy" id="46732"/>
    <lineage>
        <taxon>Eukaryota</taxon>
        <taxon>Metazoa</taxon>
        <taxon>Cnidaria</taxon>
        <taxon>Anthozoa</taxon>
        <taxon>Hexacorallia</taxon>
        <taxon>Scleractinia</taxon>
        <taxon>Astrocoeniina</taxon>
        <taxon>Pocilloporidae</taxon>
        <taxon>Pocillopora</taxon>
    </lineage>
</organism>
<reference evidence="2 3" key="1">
    <citation type="submission" date="2022-05" db="EMBL/GenBank/DDBJ databases">
        <authorList>
            <consortium name="Genoscope - CEA"/>
            <person name="William W."/>
        </authorList>
    </citation>
    <scope>NUCLEOTIDE SEQUENCE [LARGE SCALE GENOMIC DNA]</scope>
</reference>
<feature type="region of interest" description="Disordered" evidence="1">
    <location>
        <begin position="1"/>
        <end position="47"/>
    </location>
</feature>
<dbReference type="EMBL" id="CALNXJ010000007">
    <property type="protein sequence ID" value="CAH3044887.1"/>
    <property type="molecule type" value="Genomic_DNA"/>
</dbReference>
<name>A0AAU9W4J5_9CNID</name>
<dbReference type="Proteomes" id="UP001159428">
    <property type="component" value="Unassembled WGS sequence"/>
</dbReference>
<evidence type="ECO:0000313" key="2">
    <source>
        <dbReference type="EMBL" id="CAH3044887.1"/>
    </source>
</evidence>
<evidence type="ECO:0000313" key="3">
    <source>
        <dbReference type="Proteomes" id="UP001159428"/>
    </source>
</evidence>
<feature type="compositionally biased region" description="Low complexity" evidence="1">
    <location>
        <begin position="1"/>
        <end position="19"/>
    </location>
</feature>
<comment type="caution">
    <text evidence="2">The sequence shown here is derived from an EMBL/GenBank/DDBJ whole genome shotgun (WGS) entry which is preliminary data.</text>
</comment>
<sequence length="108" mass="12210">MTSGKKSGKKSTSQVSVKSTSDETSKMSSELTKKKTLRTGHRNSAERKLECANEILNSLGDDPWSVSKQRATLIFYKYSLKEKLDVIQGLEKEILDLSTEEEIVRQRN</sequence>
<evidence type="ECO:0000256" key="1">
    <source>
        <dbReference type="SAM" id="MobiDB-lite"/>
    </source>
</evidence>
<protein>
    <submittedName>
        <fullName evidence="2">Uncharacterized protein</fullName>
    </submittedName>
</protein>
<dbReference type="AlphaFoldDB" id="A0AAU9W4J5"/>
<accession>A0AAU9W4J5</accession>
<keyword evidence="3" id="KW-1185">Reference proteome</keyword>